<feature type="domain" description="Flagellar M-ring N-terminal" evidence="12">
    <location>
        <begin position="46"/>
        <end position="220"/>
    </location>
</feature>
<evidence type="ECO:0000256" key="11">
    <source>
        <dbReference type="SAM" id="Phobius"/>
    </source>
</evidence>
<dbReference type="PANTHER" id="PTHR30046:SF0">
    <property type="entry name" value="FLAGELLAR M-RING PROTEIN"/>
    <property type="match status" value="1"/>
</dbReference>
<dbReference type="GO" id="GO:0071973">
    <property type="term" value="P:bacterial-type flagellum-dependent cell motility"/>
    <property type="evidence" value="ECO:0007669"/>
    <property type="project" value="InterPro"/>
</dbReference>
<protein>
    <recommendedName>
        <fullName evidence="9">Flagellar M-ring protein</fullName>
    </recommendedName>
</protein>
<feature type="transmembrane region" description="Helical" evidence="11">
    <location>
        <begin position="448"/>
        <end position="469"/>
    </location>
</feature>
<evidence type="ECO:0000313" key="15">
    <source>
        <dbReference type="Proteomes" id="UP000040576"/>
    </source>
</evidence>
<keyword evidence="6 11" id="KW-1133">Transmembrane helix</keyword>
<feature type="compositionally biased region" description="Polar residues" evidence="10">
    <location>
        <begin position="326"/>
        <end position="335"/>
    </location>
</feature>
<sequence>MKETLQNTIEKIKNNWQGKTKRHKFLLIGSIILFIIIVSVLVFFTTRTTMVPLYSNLTPAETGSIKEALDAKGIRSEITDGGTTINVPKESVNTLLVELAAEGIPKTGSIDYSFFSENAGLGMTDNEFDVMKLDAMQTELANLIKSIDGIKDANVMITLPENGIFVKDQNEEASASIVLTTESGYDFSEGQIKALYTLVSKSVPNLPTDNIVIMDQNFEYYDLENAKNSSNGTDLQNQFAVKKEIERDIQRQVQSMLGTLMGQNKVAVSVTADIDFTQESREENLVEPVDEENMEGIAVSAQRISETYTGENAANGGVPQAEDTGDTLTGYTEGTTGNGDYEKTEETINYEVNKIRKEIVESPFKIRDLGIQVIVEPPNAKSPDSVSTEVEQAIQDMLSTIVRTSIDKSDNNANLTDADIENKISVTFQPLLGKATNPSQTTESSFPVWGYIVIGILALVIIVLLILFLRKRREELEVEEEVIETKQEPLYVPDLNEPKETEEMIRKNQIEKMAKEKPDEFVKLIRTWLSQE</sequence>
<keyword evidence="7 11" id="KW-0472">Membrane</keyword>
<feature type="domain" description="Flagellar M-ring C-terminal" evidence="13">
    <location>
        <begin position="257"/>
        <end position="400"/>
    </location>
</feature>
<dbReference type="Pfam" id="PF08345">
    <property type="entry name" value="YscJ_FliF_C"/>
    <property type="match status" value="1"/>
</dbReference>
<evidence type="ECO:0000256" key="6">
    <source>
        <dbReference type="ARBA" id="ARBA00022989"/>
    </source>
</evidence>
<comment type="similarity">
    <text evidence="3 9">Belongs to the FliF family.</text>
</comment>
<dbReference type="Gene3D" id="3.30.300.30">
    <property type="match status" value="1"/>
</dbReference>
<dbReference type="Pfam" id="PF01514">
    <property type="entry name" value="YscJ_FliF"/>
    <property type="match status" value="1"/>
</dbReference>
<keyword evidence="5 11" id="KW-0812">Transmembrane</keyword>
<dbReference type="RefSeq" id="WP_034769771.1">
    <property type="nucleotide sequence ID" value="NZ_CCRF01000045.1"/>
</dbReference>
<evidence type="ECO:0000256" key="1">
    <source>
        <dbReference type="ARBA" id="ARBA00004117"/>
    </source>
</evidence>
<dbReference type="CDD" id="cd12087">
    <property type="entry name" value="TM_EGFR-like"/>
    <property type="match status" value="1"/>
</dbReference>
<keyword evidence="14" id="KW-0966">Cell projection</keyword>
<feature type="transmembrane region" description="Helical" evidence="11">
    <location>
        <begin position="25"/>
        <end position="44"/>
    </location>
</feature>
<evidence type="ECO:0000256" key="10">
    <source>
        <dbReference type="SAM" id="MobiDB-lite"/>
    </source>
</evidence>
<dbReference type="InterPro" id="IPR000067">
    <property type="entry name" value="FlgMring_FliF"/>
</dbReference>
<evidence type="ECO:0000256" key="7">
    <source>
        <dbReference type="ARBA" id="ARBA00023136"/>
    </source>
</evidence>
<evidence type="ECO:0000259" key="13">
    <source>
        <dbReference type="Pfam" id="PF08345"/>
    </source>
</evidence>
<evidence type="ECO:0000256" key="5">
    <source>
        <dbReference type="ARBA" id="ARBA00022692"/>
    </source>
</evidence>
<gene>
    <name evidence="14" type="primary">fliF</name>
    <name evidence="14" type="ORF">BT1A1_1560</name>
</gene>
<evidence type="ECO:0000256" key="8">
    <source>
        <dbReference type="ARBA" id="ARBA00023143"/>
    </source>
</evidence>
<dbReference type="PANTHER" id="PTHR30046">
    <property type="entry name" value="FLAGELLAR M-RING PROTEIN"/>
    <property type="match status" value="1"/>
</dbReference>
<dbReference type="Proteomes" id="UP000040576">
    <property type="component" value="Unassembled WGS sequence"/>
</dbReference>
<name>A0A090KRT6_9BACI</name>
<dbReference type="AlphaFoldDB" id="A0A090KRT6"/>
<evidence type="ECO:0000256" key="4">
    <source>
        <dbReference type="ARBA" id="ARBA00022475"/>
    </source>
</evidence>
<dbReference type="GO" id="GO:0003774">
    <property type="term" value="F:cytoskeletal motor activity"/>
    <property type="evidence" value="ECO:0007669"/>
    <property type="project" value="InterPro"/>
</dbReference>
<dbReference type="PRINTS" id="PR01009">
    <property type="entry name" value="FLGMRINGFLIF"/>
</dbReference>
<keyword evidence="8 9" id="KW-0975">Bacterial flagellum</keyword>
<proteinExistence type="inferred from homology"/>
<organism evidence="14 15">
    <name type="scientific">Caldibacillus thermoamylovorans</name>
    <dbReference type="NCBI Taxonomy" id="35841"/>
    <lineage>
        <taxon>Bacteria</taxon>
        <taxon>Bacillati</taxon>
        <taxon>Bacillota</taxon>
        <taxon>Bacilli</taxon>
        <taxon>Bacillales</taxon>
        <taxon>Bacillaceae</taxon>
        <taxon>Caldibacillus</taxon>
    </lineage>
</organism>
<evidence type="ECO:0000256" key="2">
    <source>
        <dbReference type="ARBA" id="ARBA00004651"/>
    </source>
</evidence>
<evidence type="ECO:0000256" key="9">
    <source>
        <dbReference type="PIRNR" id="PIRNR004862"/>
    </source>
</evidence>
<dbReference type="InterPro" id="IPR045851">
    <property type="entry name" value="AMP-bd_C_sf"/>
</dbReference>
<evidence type="ECO:0000259" key="12">
    <source>
        <dbReference type="Pfam" id="PF01514"/>
    </source>
</evidence>
<comment type="subcellular location">
    <subcellularLocation>
        <location evidence="1 9">Bacterial flagellum basal body</location>
    </subcellularLocation>
    <subcellularLocation>
        <location evidence="2">Cell membrane</location>
        <topology evidence="2">Multi-pass membrane protein</topology>
    </subcellularLocation>
</comment>
<dbReference type="GO" id="GO:0009431">
    <property type="term" value="C:bacterial-type flagellum basal body, MS ring"/>
    <property type="evidence" value="ECO:0007669"/>
    <property type="project" value="InterPro"/>
</dbReference>
<dbReference type="PIRSF" id="PIRSF004862">
    <property type="entry name" value="FliF"/>
    <property type="match status" value="1"/>
</dbReference>
<reference evidence="14 15" key="1">
    <citation type="submission" date="2014-07" db="EMBL/GenBank/DDBJ databases">
        <authorList>
            <person name="Wibberg Daniel"/>
        </authorList>
    </citation>
    <scope>NUCLEOTIDE SEQUENCE [LARGE SCALE GENOMIC DNA]</scope>
</reference>
<dbReference type="GO" id="GO:0005886">
    <property type="term" value="C:plasma membrane"/>
    <property type="evidence" value="ECO:0007669"/>
    <property type="project" value="UniProtKB-SubCell"/>
</dbReference>
<dbReference type="GeneID" id="92960727"/>
<keyword evidence="4" id="KW-1003">Cell membrane</keyword>
<comment type="function">
    <text evidence="9">The M ring may be actively involved in energy transduction.</text>
</comment>
<dbReference type="NCBIfam" id="TIGR00206">
    <property type="entry name" value="fliF"/>
    <property type="match status" value="1"/>
</dbReference>
<evidence type="ECO:0000313" key="14">
    <source>
        <dbReference type="EMBL" id="CEE01389.1"/>
    </source>
</evidence>
<keyword evidence="14" id="KW-0969">Cilium</keyword>
<dbReference type="EMBL" id="CCRF01000045">
    <property type="protein sequence ID" value="CEE01389.1"/>
    <property type="molecule type" value="Genomic_DNA"/>
</dbReference>
<dbReference type="InterPro" id="IPR043427">
    <property type="entry name" value="YscJ/FliF"/>
</dbReference>
<keyword evidence="15" id="KW-1185">Reference proteome</keyword>
<feature type="region of interest" description="Disordered" evidence="10">
    <location>
        <begin position="310"/>
        <end position="341"/>
    </location>
</feature>
<evidence type="ECO:0000256" key="3">
    <source>
        <dbReference type="ARBA" id="ARBA00007971"/>
    </source>
</evidence>
<keyword evidence="14" id="KW-0282">Flagellum</keyword>
<accession>A0A090KRT6</accession>
<dbReference type="InterPro" id="IPR013556">
    <property type="entry name" value="Flag_M-ring_C"/>
</dbReference>
<dbReference type="InterPro" id="IPR006182">
    <property type="entry name" value="FliF_N_dom"/>
</dbReference>